<dbReference type="RefSeq" id="WP_166531531.1">
    <property type="nucleotide sequence ID" value="NZ_VNHW01000001.1"/>
</dbReference>
<name>A0A5S5D450_9ACTN</name>
<evidence type="ECO:0000313" key="3">
    <source>
        <dbReference type="Proteomes" id="UP000322499"/>
    </source>
</evidence>
<evidence type="ECO:0000256" key="1">
    <source>
        <dbReference type="SAM" id="SignalP"/>
    </source>
</evidence>
<dbReference type="EMBL" id="VNHW01000001">
    <property type="protein sequence ID" value="TYP90803.1"/>
    <property type="molecule type" value="Genomic_DNA"/>
</dbReference>
<dbReference type="Proteomes" id="UP000322499">
    <property type="component" value="Unassembled WGS sequence"/>
</dbReference>
<gene>
    <name evidence="2" type="ORF">BD833_101522</name>
</gene>
<dbReference type="SUPFAM" id="SSF159238">
    <property type="entry name" value="SO1590-like"/>
    <property type="match status" value="1"/>
</dbReference>
<dbReference type="AlphaFoldDB" id="A0A5S5D450"/>
<keyword evidence="1" id="KW-0732">Signal</keyword>
<evidence type="ECO:0008006" key="4">
    <source>
        <dbReference type="Google" id="ProtNLM"/>
    </source>
</evidence>
<comment type="caution">
    <text evidence="2">The sequence shown here is derived from an EMBL/GenBank/DDBJ whole genome shotgun (WGS) entry which is preliminary data.</text>
</comment>
<dbReference type="InterPro" id="IPR023159">
    <property type="entry name" value="SO1590-like_sf"/>
</dbReference>
<keyword evidence="3" id="KW-1185">Reference proteome</keyword>
<proteinExistence type="predicted"/>
<accession>A0A5S5D450</accession>
<organism evidence="2 3">
    <name type="scientific">Blastococcus xanthinilyticus</name>
    <dbReference type="NCBI Taxonomy" id="1564164"/>
    <lineage>
        <taxon>Bacteria</taxon>
        <taxon>Bacillati</taxon>
        <taxon>Actinomycetota</taxon>
        <taxon>Actinomycetes</taxon>
        <taxon>Geodermatophilales</taxon>
        <taxon>Geodermatophilaceae</taxon>
        <taxon>Blastococcus</taxon>
    </lineage>
</organism>
<dbReference type="Gene3D" id="2.40.350.10">
    <property type="entry name" value="SO1590-like"/>
    <property type="match status" value="1"/>
</dbReference>
<protein>
    <recommendedName>
        <fullName evidence="4">Dirigent-like protein</fullName>
    </recommendedName>
</protein>
<feature type="chain" id="PRO_5024407516" description="Dirigent-like protein" evidence="1">
    <location>
        <begin position="25"/>
        <end position="160"/>
    </location>
</feature>
<reference evidence="2 3" key="1">
    <citation type="submission" date="2019-07" db="EMBL/GenBank/DDBJ databases">
        <title>Genomic Encyclopedia of Archaeal and Bacterial Type Strains, Phase II (KMG-II): from individual species to whole genera.</title>
        <authorList>
            <person name="Goeker M."/>
        </authorList>
    </citation>
    <scope>NUCLEOTIDE SEQUENCE [LARGE SCALE GENOMIC DNA]</scope>
    <source>
        <strain evidence="2 3">DSM 46842</strain>
    </source>
</reference>
<sequence>MRRLLLAVLLCAGLVGVGATPAAASARVAADGTFTVAVTGAPALQPLPGGRCLATLPVTLGFAGTLEGTAPGTIRVAVDAACDVAFAVPPGTYADAFLFTGTFTGTVAGEEAGARLVYSGVTRAGGQVRGLMALHGDAHGLLRVEASAGAGGTYRGSVRA</sequence>
<feature type="signal peptide" evidence="1">
    <location>
        <begin position="1"/>
        <end position="24"/>
    </location>
</feature>
<evidence type="ECO:0000313" key="2">
    <source>
        <dbReference type="EMBL" id="TYP90803.1"/>
    </source>
</evidence>